<dbReference type="EMBL" id="FNVB01000002">
    <property type="protein sequence ID" value="SEF97831.1"/>
    <property type="molecule type" value="Genomic_DNA"/>
</dbReference>
<proteinExistence type="predicted"/>
<accession>A0A1I1UW51</accession>
<dbReference type="Proteomes" id="UP000199690">
    <property type="component" value="Unassembled WGS sequence"/>
</dbReference>
<evidence type="ECO:0000313" key="3">
    <source>
        <dbReference type="EMBL" id="SFD74986.1"/>
    </source>
</evidence>
<reference evidence="2" key="1">
    <citation type="submission" date="2016-10" db="EMBL/GenBank/DDBJ databases">
        <authorList>
            <person name="de Groot N.N."/>
        </authorList>
    </citation>
    <scope>NUCLEOTIDE SEQUENCE [LARGE SCALE GENOMIC DNA]</scope>
    <source>
        <strain evidence="2">ATCC 20501</strain>
    </source>
</reference>
<name>A0A1H5WF72_9PSEU</name>
<keyword evidence="4" id="KW-1185">Reference proteome</keyword>
<gene>
    <name evidence="2" type="ORF">SAMN02982929_01159</name>
    <name evidence="3" type="ORF">SAMN05216506_106132</name>
</gene>
<reference evidence="4 5" key="2">
    <citation type="submission" date="2016-10" db="EMBL/GenBank/DDBJ databases">
        <authorList>
            <person name="Varghese N."/>
            <person name="Submissions S."/>
        </authorList>
    </citation>
    <scope>NUCLEOTIDE SEQUENCE [LARGE SCALE GENOMIC DNA]</scope>
    <source>
        <strain evidence="5">ATCC 20501</strain>
        <strain evidence="3 4">CGMCC 4.3529</strain>
    </source>
</reference>
<dbReference type="Proteomes" id="UP000236729">
    <property type="component" value="Unassembled WGS sequence"/>
</dbReference>
<dbReference type="AlphaFoldDB" id="A0A1H5WF72"/>
<accession>A0A1H5WF72</accession>
<protein>
    <submittedName>
        <fullName evidence="2">Uncharacterized protein</fullName>
    </submittedName>
</protein>
<evidence type="ECO:0000313" key="2">
    <source>
        <dbReference type="EMBL" id="SEF97831.1"/>
    </source>
</evidence>
<evidence type="ECO:0000313" key="5">
    <source>
        <dbReference type="Proteomes" id="UP000236729"/>
    </source>
</evidence>
<dbReference type="EMBL" id="FOME01000006">
    <property type="protein sequence ID" value="SFD74986.1"/>
    <property type="molecule type" value="Genomic_DNA"/>
</dbReference>
<feature type="region of interest" description="Disordered" evidence="1">
    <location>
        <begin position="1"/>
        <end position="36"/>
    </location>
</feature>
<organism evidence="2 5">
    <name type="scientific">Saccharopolyspora kobensis</name>
    <dbReference type="NCBI Taxonomy" id="146035"/>
    <lineage>
        <taxon>Bacteria</taxon>
        <taxon>Bacillati</taxon>
        <taxon>Actinomycetota</taxon>
        <taxon>Actinomycetes</taxon>
        <taxon>Pseudonocardiales</taxon>
        <taxon>Pseudonocardiaceae</taxon>
        <taxon>Saccharopolyspora</taxon>
    </lineage>
</organism>
<evidence type="ECO:0000313" key="4">
    <source>
        <dbReference type="Proteomes" id="UP000199690"/>
    </source>
</evidence>
<sequence>MPWSTAVAATPDSPEDAREERPRGSAASGPGRARNDLALVGARLVRSEEHWI</sequence>
<evidence type="ECO:0000256" key="1">
    <source>
        <dbReference type="SAM" id="MobiDB-lite"/>
    </source>
</evidence>